<gene>
    <name evidence="1" type="ORF">LTR37_016718</name>
</gene>
<evidence type="ECO:0000313" key="2">
    <source>
        <dbReference type="Proteomes" id="UP001281147"/>
    </source>
</evidence>
<proteinExistence type="predicted"/>
<evidence type="ECO:0000313" key="1">
    <source>
        <dbReference type="EMBL" id="KAK3698931.1"/>
    </source>
</evidence>
<dbReference type="Proteomes" id="UP001281147">
    <property type="component" value="Unassembled WGS sequence"/>
</dbReference>
<name>A0ACC3MMD6_9PEZI</name>
<keyword evidence="2" id="KW-1185">Reference proteome</keyword>
<reference evidence="1" key="1">
    <citation type="submission" date="2023-07" db="EMBL/GenBank/DDBJ databases">
        <title>Black Yeasts Isolated from many extreme environments.</title>
        <authorList>
            <person name="Coleine C."/>
            <person name="Stajich J.E."/>
            <person name="Selbmann L."/>
        </authorList>
    </citation>
    <scope>NUCLEOTIDE SEQUENCE</scope>
    <source>
        <strain evidence="1">CCFEE 5714</strain>
    </source>
</reference>
<accession>A0ACC3MMD6</accession>
<comment type="caution">
    <text evidence="1">The sequence shown here is derived from an EMBL/GenBank/DDBJ whole genome shotgun (WGS) entry which is preliminary data.</text>
</comment>
<sequence length="347" mass="38775">MGLDEKLQLVKRHVTDWDNERWIGRRVNDEVELFDFEGDGEEFAELRKDLERLGLTVRPYKPQIDPPNKFPKPTYKAAMGGEKNALINKIMKDLEKGIAGWYESTGVHFGMLVDFPDTKVKTLGIIRLDEDVFLELQAKDDATIKVRDSLGIQEYACKVIGEIRNGMPMFYCSDDETKVYFNSVGELKTFMVRDFVKTRQAAEALALKEQKKQAKKHRKELTASTSASTPASESSFAFLPPQDSEVAVRARQREKNNAKRKAQKERRKASAAEELRRGSSQDTETIEKLSLGDVSSSSGDGDSSGDCGLRIVCMGEMSGLDRVLKTALGISMGMGKENSLKFLGNGL</sequence>
<organism evidence="1 2">
    <name type="scientific">Vermiconidia calcicola</name>
    <dbReference type="NCBI Taxonomy" id="1690605"/>
    <lineage>
        <taxon>Eukaryota</taxon>
        <taxon>Fungi</taxon>
        <taxon>Dikarya</taxon>
        <taxon>Ascomycota</taxon>
        <taxon>Pezizomycotina</taxon>
        <taxon>Dothideomycetes</taxon>
        <taxon>Dothideomycetidae</taxon>
        <taxon>Mycosphaerellales</taxon>
        <taxon>Extremaceae</taxon>
        <taxon>Vermiconidia</taxon>
    </lineage>
</organism>
<dbReference type="EMBL" id="JAUTXU010000204">
    <property type="protein sequence ID" value="KAK3698931.1"/>
    <property type="molecule type" value="Genomic_DNA"/>
</dbReference>
<protein>
    <submittedName>
        <fullName evidence="1">Uncharacterized protein</fullName>
    </submittedName>
</protein>